<feature type="compositionally biased region" description="Acidic residues" evidence="1">
    <location>
        <begin position="187"/>
        <end position="200"/>
    </location>
</feature>
<evidence type="ECO:0000313" key="2">
    <source>
        <dbReference type="EMBL" id="OCL09004.1"/>
    </source>
</evidence>
<keyword evidence="3" id="KW-1185">Reference proteome</keyword>
<feature type="region of interest" description="Disordered" evidence="1">
    <location>
        <begin position="181"/>
        <end position="209"/>
    </location>
</feature>
<sequence>MLPSTWPKHVKEWKRKPIFYNVRDGHAVFQRIEALLKENRIAVAKGWAWSTLPTTDYDSPEELQFPAPDRSVWSPRPMGSQSDYFKKGEFLGCHLRYFKHLYKFNGQKYSMLAVKLKQKYKNDVWAVREGFAYLFGGPVSRILTDLDAEGFLRVINETEDEEKIWKKLCVESMKKSQCEWRDWTDSSGDEEESEEGDSDSDGSNAAEDCGKKTLDAVEKIALWGDHEQQRNSVFVEYPGTIKKRPRVE</sequence>
<dbReference type="Proteomes" id="UP000250140">
    <property type="component" value="Unassembled WGS sequence"/>
</dbReference>
<dbReference type="AlphaFoldDB" id="A0A8E2JTX1"/>
<reference evidence="2 3" key="1">
    <citation type="journal article" date="2016" name="Nat. Commun.">
        <title>Ectomycorrhizal ecology is imprinted in the genome of the dominant symbiotic fungus Cenococcum geophilum.</title>
        <authorList>
            <consortium name="DOE Joint Genome Institute"/>
            <person name="Peter M."/>
            <person name="Kohler A."/>
            <person name="Ohm R.A."/>
            <person name="Kuo A."/>
            <person name="Krutzmann J."/>
            <person name="Morin E."/>
            <person name="Arend M."/>
            <person name="Barry K.W."/>
            <person name="Binder M."/>
            <person name="Choi C."/>
            <person name="Clum A."/>
            <person name="Copeland A."/>
            <person name="Grisel N."/>
            <person name="Haridas S."/>
            <person name="Kipfer T."/>
            <person name="LaButti K."/>
            <person name="Lindquist E."/>
            <person name="Lipzen A."/>
            <person name="Maire R."/>
            <person name="Meier B."/>
            <person name="Mihaltcheva S."/>
            <person name="Molinier V."/>
            <person name="Murat C."/>
            <person name="Poggeler S."/>
            <person name="Quandt C.A."/>
            <person name="Sperisen C."/>
            <person name="Tritt A."/>
            <person name="Tisserant E."/>
            <person name="Crous P.W."/>
            <person name="Henrissat B."/>
            <person name="Nehls U."/>
            <person name="Egli S."/>
            <person name="Spatafora J.W."/>
            <person name="Grigoriev I.V."/>
            <person name="Martin F.M."/>
        </authorList>
    </citation>
    <scope>NUCLEOTIDE SEQUENCE [LARGE SCALE GENOMIC DNA]</scope>
    <source>
        <strain evidence="2 3">CBS 207.34</strain>
    </source>
</reference>
<name>A0A8E2JTX1_9PEZI</name>
<accession>A0A8E2JTX1</accession>
<gene>
    <name evidence="2" type="ORF">AOQ84DRAFT_405576</name>
</gene>
<evidence type="ECO:0000256" key="1">
    <source>
        <dbReference type="SAM" id="MobiDB-lite"/>
    </source>
</evidence>
<protein>
    <submittedName>
        <fullName evidence="2">Uncharacterized protein</fullName>
    </submittedName>
</protein>
<organism evidence="2 3">
    <name type="scientific">Glonium stellatum</name>
    <dbReference type="NCBI Taxonomy" id="574774"/>
    <lineage>
        <taxon>Eukaryota</taxon>
        <taxon>Fungi</taxon>
        <taxon>Dikarya</taxon>
        <taxon>Ascomycota</taxon>
        <taxon>Pezizomycotina</taxon>
        <taxon>Dothideomycetes</taxon>
        <taxon>Pleosporomycetidae</taxon>
        <taxon>Gloniales</taxon>
        <taxon>Gloniaceae</taxon>
        <taxon>Glonium</taxon>
    </lineage>
</organism>
<dbReference type="EMBL" id="KV749539">
    <property type="protein sequence ID" value="OCL09004.1"/>
    <property type="molecule type" value="Genomic_DNA"/>
</dbReference>
<proteinExistence type="predicted"/>
<evidence type="ECO:0000313" key="3">
    <source>
        <dbReference type="Proteomes" id="UP000250140"/>
    </source>
</evidence>